<evidence type="ECO:0000256" key="1">
    <source>
        <dbReference type="ARBA" id="ARBA00022741"/>
    </source>
</evidence>
<evidence type="ECO:0000259" key="4">
    <source>
        <dbReference type="PROSITE" id="PS50011"/>
    </source>
</evidence>
<keyword evidence="1 3" id="KW-0547">Nucleotide-binding</keyword>
<dbReference type="SMART" id="SM00220">
    <property type="entry name" value="S_TKc"/>
    <property type="match status" value="1"/>
</dbReference>
<gene>
    <name evidence="5" type="ORF">TRFO_38076</name>
</gene>
<dbReference type="RefSeq" id="XP_068348916.1">
    <property type="nucleotide sequence ID" value="XM_068511828.1"/>
</dbReference>
<reference evidence="5" key="1">
    <citation type="submission" date="2016-10" db="EMBL/GenBank/DDBJ databases">
        <authorList>
            <person name="Benchimol M."/>
            <person name="Almeida L.G."/>
            <person name="Vasconcelos A.T."/>
            <person name="Perreira-Neves A."/>
            <person name="Rosa I.A."/>
            <person name="Tasca T."/>
            <person name="Bogo M.R."/>
            <person name="de Souza W."/>
        </authorList>
    </citation>
    <scope>NUCLEOTIDE SEQUENCE [LARGE SCALE GENOMIC DNA]</scope>
    <source>
        <strain evidence="5">K</strain>
    </source>
</reference>
<dbReference type="VEuPathDB" id="TrichDB:TRFO_38076"/>
<sequence>MSSISDYNLQHMIGCGSTGTVYLASHKLLNIPVAIKKVDLCLDDFLSTNSQNLDQNQTQIQPNVLDTIMENDITGNLTESAADNVSENISKKLVSAKNHHRNDNKISSETISIALSSAEIGILSNNPRFLAIKKEAEFALSLNNQFIAKYFDVFVENGSVYIVMEYIPNGSLYDMITKIESPFQSHLKADKLAEKKLISKQTSPNARQKCSNQRNCNIHKRNCNFHHRNYNNHQLNGISPVQIKKQQSLGVKSVFNENNQINVLSAKYASDDSLNILEMLISNSPQEKKFVDDFQVFHYFRQICSAVEYLHVEKKIVHRDLKAENILIDNHNNIKLIDFGFCRNIDKNLMKTRCGSPCYSSPELIVGEGYTEKTDIWSLGIVLYFLTTGKVPFCDENIQKLFGMIVNDEVKFPEELIIDPRLIDLICLLLNKDPMKRPSITDIFHSEWFKKFNIASSLSLPNLNNFSEINEMMKSFNLPSNLKPKQLEVIKRIVIWDFHHQNTKNNAFNTSLNLSDSNNINFYSNYGNNFGFYNIDVNGNHNVSSKENFNRENNINHINLMSHLNHFNSQINHKHTHMNHSPSTIHANQACHSKGHSAVNNCLNNMNCMHMPNSSLKVHSQNSQSLTKDKLSLFTHYLKPSNTFTGNSLSLNDHI</sequence>
<dbReference type="GO" id="GO:0005737">
    <property type="term" value="C:cytoplasm"/>
    <property type="evidence" value="ECO:0007669"/>
    <property type="project" value="TreeGrafter"/>
</dbReference>
<evidence type="ECO:0000256" key="3">
    <source>
        <dbReference type="PROSITE-ProRule" id="PRU10141"/>
    </source>
</evidence>
<dbReference type="EMBL" id="MLAK01001222">
    <property type="protein sequence ID" value="OHS95779.1"/>
    <property type="molecule type" value="Genomic_DNA"/>
</dbReference>
<dbReference type="InterPro" id="IPR011009">
    <property type="entry name" value="Kinase-like_dom_sf"/>
</dbReference>
<dbReference type="GO" id="GO:0035556">
    <property type="term" value="P:intracellular signal transduction"/>
    <property type="evidence" value="ECO:0007669"/>
    <property type="project" value="TreeGrafter"/>
</dbReference>
<dbReference type="PANTHER" id="PTHR24346">
    <property type="entry name" value="MAP/MICROTUBULE AFFINITY-REGULATING KINASE"/>
    <property type="match status" value="1"/>
</dbReference>
<dbReference type="InterPro" id="IPR008271">
    <property type="entry name" value="Ser/Thr_kinase_AS"/>
</dbReference>
<dbReference type="PROSITE" id="PS00107">
    <property type="entry name" value="PROTEIN_KINASE_ATP"/>
    <property type="match status" value="1"/>
</dbReference>
<dbReference type="GO" id="GO:0004674">
    <property type="term" value="F:protein serine/threonine kinase activity"/>
    <property type="evidence" value="ECO:0007669"/>
    <property type="project" value="TreeGrafter"/>
</dbReference>
<dbReference type="InterPro" id="IPR000719">
    <property type="entry name" value="Prot_kinase_dom"/>
</dbReference>
<evidence type="ECO:0000256" key="2">
    <source>
        <dbReference type="ARBA" id="ARBA00022840"/>
    </source>
</evidence>
<dbReference type="PROSITE" id="PS00108">
    <property type="entry name" value="PROTEIN_KINASE_ST"/>
    <property type="match status" value="1"/>
</dbReference>
<proteinExistence type="predicted"/>
<dbReference type="Pfam" id="PF00069">
    <property type="entry name" value="Pkinase"/>
    <property type="match status" value="1"/>
</dbReference>
<comment type="caution">
    <text evidence="5">The sequence shown here is derived from an EMBL/GenBank/DDBJ whole genome shotgun (WGS) entry which is preliminary data.</text>
</comment>
<name>A0A1J4JDM7_9EUKA</name>
<organism evidence="5 6">
    <name type="scientific">Tritrichomonas foetus</name>
    <dbReference type="NCBI Taxonomy" id="1144522"/>
    <lineage>
        <taxon>Eukaryota</taxon>
        <taxon>Metamonada</taxon>
        <taxon>Parabasalia</taxon>
        <taxon>Tritrichomonadida</taxon>
        <taxon>Tritrichomonadidae</taxon>
        <taxon>Tritrichomonas</taxon>
    </lineage>
</organism>
<dbReference type="GO" id="GO:0005524">
    <property type="term" value="F:ATP binding"/>
    <property type="evidence" value="ECO:0007669"/>
    <property type="project" value="UniProtKB-UniRule"/>
</dbReference>
<keyword evidence="6" id="KW-1185">Reference proteome</keyword>
<dbReference type="SUPFAM" id="SSF56112">
    <property type="entry name" value="Protein kinase-like (PK-like)"/>
    <property type="match status" value="1"/>
</dbReference>
<feature type="binding site" evidence="3">
    <location>
        <position position="37"/>
    </location>
    <ligand>
        <name>ATP</name>
        <dbReference type="ChEBI" id="CHEBI:30616"/>
    </ligand>
</feature>
<dbReference type="GeneID" id="94846532"/>
<dbReference type="PANTHER" id="PTHR24346:SF30">
    <property type="entry name" value="MATERNAL EMBRYONIC LEUCINE ZIPPER KINASE"/>
    <property type="match status" value="1"/>
</dbReference>
<dbReference type="Proteomes" id="UP000179807">
    <property type="component" value="Unassembled WGS sequence"/>
</dbReference>
<accession>A0A1J4JDM7</accession>
<evidence type="ECO:0000313" key="5">
    <source>
        <dbReference type="EMBL" id="OHS95779.1"/>
    </source>
</evidence>
<keyword evidence="2 3" id="KW-0067">ATP-binding</keyword>
<dbReference type="Gene3D" id="1.10.510.10">
    <property type="entry name" value="Transferase(Phosphotransferase) domain 1"/>
    <property type="match status" value="1"/>
</dbReference>
<dbReference type="InterPro" id="IPR017441">
    <property type="entry name" value="Protein_kinase_ATP_BS"/>
</dbReference>
<protein>
    <recommendedName>
        <fullName evidence="4">Protein kinase domain-containing protein</fullName>
    </recommendedName>
</protein>
<dbReference type="PROSITE" id="PS50011">
    <property type="entry name" value="PROTEIN_KINASE_DOM"/>
    <property type="match status" value="1"/>
</dbReference>
<dbReference type="Gene3D" id="3.30.200.20">
    <property type="entry name" value="Phosphorylase Kinase, domain 1"/>
    <property type="match status" value="2"/>
</dbReference>
<dbReference type="AlphaFoldDB" id="A0A1J4JDM7"/>
<feature type="domain" description="Protein kinase" evidence="4">
    <location>
        <begin position="7"/>
        <end position="449"/>
    </location>
</feature>
<evidence type="ECO:0000313" key="6">
    <source>
        <dbReference type="Proteomes" id="UP000179807"/>
    </source>
</evidence>